<keyword evidence="1" id="KW-0479">Metal-binding</keyword>
<sequence length="548" mass="60085">MAHDNHKLPVCLFPFSLINFDWLETGSWEGKDSVLQMMKQVANCLPLAMLCYELNPQVKQPQLVFNPPPAASHVLKRTEKPREFQREREKEEQKNHLVLEKDQKPQAYLGEEDQLRPSSPFVCLGKLWSPSLSQYLIRTLRCGALLVPSCPFSLVQEELKSCPSQFQDCSLVSDCSYRTFDNDGDPNSLVSVSLSDATKKSTLWTPWRSKPPNFDFIIFRLFAAIYSTPLLTPSFDATPSGSSFETDPSEGSYNQTPVHIPLSPDPYFMDIEVDVVHDSPVHGDHPAAPASPAAHIPPDPAAPIPGAQPGPAPTDPAIIALLELMAEMVNLQHQALNAQREAQLEFHRLADLVERAVNVEEAIAAERASSSHSAQPRRPSVSFQPQPHSAMQQGRGGRVFRGGHSGGTRPRTPTCFTCGQLGHVRRDCPNVVQFQSAVPSHITCFTCGERGYYATSCPYTHLAQPVVMSAQPIVPVNPPLPLPPAKRQATAGRAYALELPRPSGPPQGPISATLLVGGIFAHFLFDSGATHSFVAPEVASRFDGEFTK</sequence>
<organism evidence="4 5">
    <name type="scientific">Brassica rapa subsp. trilocularis</name>
    <dbReference type="NCBI Taxonomy" id="1813537"/>
    <lineage>
        <taxon>Eukaryota</taxon>
        <taxon>Viridiplantae</taxon>
        <taxon>Streptophyta</taxon>
        <taxon>Embryophyta</taxon>
        <taxon>Tracheophyta</taxon>
        <taxon>Spermatophyta</taxon>
        <taxon>Magnoliopsida</taxon>
        <taxon>eudicotyledons</taxon>
        <taxon>Gunneridae</taxon>
        <taxon>Pentapetalae</taxon>
        <taxon>rosids</taxon>
        <taxon>malvids</taxon>
        <taxon>Brassicales</taxon>
        <taxon>Brassicaceae</taxon>
        <taxon>Brassiceae</taxon>
        <taxon>Brassica</taxon>
    </lineage>
</organism>
<dbReference type="InterPro" id="IPR036875">
    <property type="entry name" value="Znf_CCHC_sf"/>
</dbReference>
<dbReference type="InterPro" id="IPR001969">
    <property type="entry name" value="Aspartic_peptidase_AS"/>
</dbReference>
<dbReference type="Pfam" id="PF08284">
    <property type="entry name" value="RVP_2"/>
    <property type="match status" value="1"/>
</dbReference>
<feature type="non-terminal residue" evidence="4">
    <location>
        <position position="548"/>
    </location>
</feature>
<dbReference type="PROSITE" id="PS50158">
    <property type="entry name" value="ZF_CCHC"/>
    <property type="match status" value="2"/>
</dbReference>
<dbReference type="EMBL" id="JADBGQ010000008">
    <property type="protein sequence ID" value="KAG5384584.1"/>
    <property type="molecule type" value="Genomic_DNA"/>
</dbReference>
<name>A0ABQ7LGE5_BRACM</name>
<evidence type="ECO:0000256" key="1">
    <source>
        <dbReference type="PROSITE-ProRule" id="PRU00047"/>
    </source>
</evidence>
<proteinExistence type="predicted"/>
<evidence type="ECO:0000313" key="5">
    <source>
        <dbReference type="Proteomes" id="UP000823674"/>
    </source>
</evidence>
<dbReference type="PROSITE" id="PS00141">
    <property type="entry name" value="ASP_PROTEASE"/>
    <property type="match status" value="1"/>
</dbReference>
<dbReference type="Proteomes" id="UP000823674">
    <property type="component" value="Chromosome A09"/>
</dbReference>
<dbReference type="InterPro" id="IPR001878">
    <property type="entry name" value="Znf_CCHC"/>
</dbReference>
<feature type="region of interest" description="Disordered" evidence="2">
    <location>
        <begin position="366"/>
        <end position="408"/>
    </location>
</feature>
<dbReference type="SUPFAM" id="SSF57756">
    <property type="entry name" value="Retrovirus zinc finger-like domains"/>
    <property type="match status" value="1"/>
</dbReference>
<evidence type="ECO:0000256" key="2">
    <source>
        <dbReference type="SAM" id="MobiDB-lite"/>
    </source>
</evidence>
<feature type="region of interest" description="Disordered" evidence="2">
    <location>
        <begin position="237"/>
        <end position="257"/>
    </location>
</feature>
<feature type="compositionally biased region" description="Gly residues" evidence="2">
    <location>
        <begin position="394"/>
        <end position="406"/>
    </location>
</feature>
<feature type="region of interest" description="Disordered" evidence="2">
    <location>
        <begin position="75"/>
        <end position="96"/>
    </location>
</feature>
<keyword evidence="1" id="KW-0863">Zinc-finger</keyword>
<gene>
    <name evidence="4" type="primary">A09g510380.1_BraROA</name>
    <name evidence="4" type="ORF">IGI04_036054</name>
</gene>
<evidence type="ECO:0000313" key="4">
    <source>
        <dbReference type="EMBL" id="KAG5384584.1"/>
    </source>
</evidence>
<feature type="compositionally biased region" description="Pro residues" evidence="2">
    <location>
        <begin position="295"/>
        <end position="312"/>
    </location>
</feature>
<keyword evidence="5" id="KW-1185">Reference proteome</keyword>
<dbReference type="Pfam" id="PF00098">
    <property type="entry name" value="zf-CCHC"/>
    <property type="match status" value="1"/>
</dbReference>
<feature type="region of interest" description="Disordered" evidence="2">
    <location>
        <begin position="278"/>
        <end position="312"/>
    </location>
</feature>
<dbReference type="Gene3D" id="4.10.60.10">
    <property type="entry name" value="Zinc finger, CCHC-type"/>
    <property type="match status" value="1"/>
</dbReference>
<dbReference type="PANTHER" id="PTHR46888:SF1">
    <property type="entry name" value="RIBONUCLEASE H"/>
    <property type="match status" value="1"/>
</dbReference>
<reference evidence="4 5" key="1">
    <citation type="submission" date="2021-03" db="EMBL/GenBank/DDBJ databases">
        <authorList>
            <person name="King G.J."/>
            <person name="Bancroft I."/>
            <person name="Baten A."/>
            <person name="Bloomfield J."/>
            <person name="Borpatragohain P."/>
            <person name="He Z."/>
            <person name="Irish N."/>
            <person name="Irwin J."/>
            <person name="Liu K."/>
            <person name="Mauleon R.P."/>
            <person name="Moore J."/>
            <person name="Morris R."/>
            <person name="Ostergaard L."/>
            <person name="Wang B."/>
            <person name="Wells R."/>
        </authorList>
    </citation>
    <scope>NUCLEOTIDE SEQUENCE [LARGE SCALE GENOMIC DNA]</scope>
    <source>
        <strain evidence="4">R-o-18</strain>
        <tissue evidence="4">Leaf</tissue>
    </source>
</reference>
<keyword evidence="1" id="KW-0862">Zinc</keyword>
<dbReference type="PANTHER" id="PTHR46888">
    <property type="entry name" value="ZINC KNUCKLE DOMAINCONTAINING PROTEIN-RELATED"/>
    <property type="match status" value="1"/>
</dbReference>
<feature type="domain" description="CCHC-type" evidence="3">
    <location>
        <begin position="444"/>
        <end position="458"/>
    </location>
</feature>
<feature type="domain" description="CCHC-type" evidence="3">
    <location>
        <begin position="415"/>
        <end position="430"/>
    </location>
</feature>
<accession>A0ABQ7LGE5</accession>
<protein>
    <recommendedName>
        <fullName evidence="3">CCHC-type domain-containing protein</fullName>
    </recommendedName>
</protein>
<feature type="compositionally biased region" description="Basic and acidic residues" evidence="2">
    <location>
        <begin position="76"/>
        <end position="96"/>
    </location>
</feature>
<comment type="caution">
    <text evidence="4">The sequence shown here is derived from an EMBL/GenBank/DDBJ whole genome shotgun (WGS) entry which is preliminary data.</text>
</comment>
<feature type="compositionally biased region" description="Polar residues" evidence="2">
    <location>
        <begin position="381"/>
        <end position="392"/>
    </location>
</feature>
<dbReference type="SMART" id="SM00343">
    <property type="entry name" value="ZnF_C2HC"/>
    <property type="match status" value="2"/>
</dbReference>
<evidence type="ECO:0000259" key="3">
    <source>
        <dbReference type="PROSITE" id="PS50158"/>
    </source>
</evidence>